<accession>A0A6N3K7E9</accession>
<evidence type="ECO:0000256" key="1">
    <source>
        <dbReference type="SAM" id="MobiDB-lite"/>
    </source>
</evidence>
<dbReference type="Proteomes" id="UP000253958">
    <property type="component" value="Chromosome"/>
</dbReference>
<gene>
    <name evidence="2" type="ORF">DVH21_28750</name>
</gene>
<dbReference type="EMBL" id="CP031263">
    <property type="protein sequence ID" value="AXH93592.1"/>
    <property type="molecule type" value="Genomic_DNA"/>
</dbReference>
<dbReference type="RefSeq" id="WP_114920860.1">
    <property type="nucleotide sequence ID" value="NZ_CP031263.1"/>
</dbReference>
<sequence>MSTSRPDTHVFSGDWLENTDLSCHHHYRKGFAGILAGTWNGWKVFTVTPQVMGAIVDSHHAEMTAAIIASGAAGTHLDEAWLDALQHMASVSWLGSLVVIDSRVLHSDPTLVDVIAPDEDGRYRVGFGWRWDVVDPADVHTIHHATGTTNDEPPRRQRCPAGRSQPGPTRGEA</sequence>
<feature type="region of interest" description="Disordered" evidence="1">
    <location>
        <begin position="143"/>
        <end position="173"/>
    </location>
</feature>
<protein>
    <submittedName>
        <fullName evidence="2">Uncharacterized protein</fullName>
    </submittedName>
</protein>
<name>A0A6N3K7E9_9ACTN</name>
<reference evidence="2 3" key="1">
    <citation type="submission" date="2018-07" db="EMBL/GenBank/DDBJ databases">
        <authorList>
            <person name="Ye Y."/>
        </authorList>
    </citation>
    <scope>NUCLEOTIDE SEQUENCE [LARGE SCALE GENOMIC DNA]</scope>
    <source>
        <strain evidence="3">H14(2018)</strain>
    </source>
</reference>
<proteinExistence type="predicted"/>
<evidence type="ECO:0000313" key="3">
    <source>
        <dbReference type="Proteomes" id="UP000253958"/>
    </source>
</evidence>
<organism evidence="2 3">
    <name type="scientific">Micromonospora aurantiaca</name>
    <name type="common">nom. illeg.</name>
    <dbReference type="NCBI Taxonomy" id="47850"/>
    <lineage>
        <taxon>Bacteria</taxon>
        <taxon>Bacillati</taxon>
        <taxon>Actinomycetota</taxon>
        <taxon>Actinomycetes</taxon>
        <taxon>Micromonosporales</taxon>
        <taxon>Micromonosporaceae</taxon>
        <taxon>Micromonospora</taxon>
    </lineage>
</organism>
<reference evidence="2 3" key="2">
    <citation type="submission" date="2018-08" db="EMBL/GenBank/DDBJ databases">
        <title>Streptomyces kandeliansis sp. nov., an endophytic bacterium isolated from mangrove plant.</title>
        <authorList>
            <person name="Wang R."/>
        </authorList>
    </citation>
    <scope>NUCLEOTIDE SEQUENCE [LARGE SCALE GENOMIC DNA]</scope>
    <source>
        <strain evidence="3">H14(2018)</strain>
    </source>
</reference>
<evidence type="ECO:0000313" key="2">
    <source>
        <dbReference type="EMBL" id="AXH93592.1"/>
    </source>
</evidence>
<dbReference type="AlphaFoldDB" id="A0A6N3K7E9"/>